<evidence type="ECO:0000256" key="1">
    <source>
        <dbReference type="ARBA" id="ARBA00005058"/>
    </source>
</evidence>
<dbReference type="Gene3D" id="3.40.50.1580">
    <property type="entry name" value="Nucleoside phosphorylase domain"/>
    <property type="match status" value="1"/>
</dbReference>
<dbReference type="GO" id="GO:0004731">
    <property type="term" value="F:purine-nucleoside phosphorylase activity"/>
    <property type="evidence" value="ECO:0007669"/>
    <property type="project" value="UniProtKB-EC"/>
</dbReference>
<evidence type="ECO:0000256" key="3">
    <source>
        <dbReference type="ARBA" id="ARBA00011886"/>
    </source>
</evidence>
<keyword evidence="11" id="KW-1185">Reference proteome</keyword>
<dbReference type="InterPro" id="IPR030125">
    <property type="entry name" value="SPIN90/Ldb17"/>
</dbReference>
<evidence type="ECO:0000259" key="9">
    <source>
        <dbReference type="Pfam" id="PF09431"/>
    </source>
</evidence>
<protein>
    <recommendedName>
        <fullName evidence="3">purine-nucleoside phosphorylase</fullName>
        <ecNumber evidence="3">2.4.2.1</ecNumber>
    </recommendedName>
    <alternativeName>
        <fullName evidence="6">Inosine-guanosine phosphorylase</fullName>
    </alternativeName>
</protein>
<accession>A0A9W8MVE7</accession>
<dbReference type="InterPro" id="IPR035994">
    <property type="entry name" value="Nucleoside_phosphorylase_sf"/>
</dbReference>
<feature type="compositionally biased region" description="Low complexity" evidence="7">
    <location>
        <begin position="789"/>
        <end position="802"/>
    </location>
</feature>
<dbReference type="GO" id="GO:0051666">
    <property type="term" value="P:actin cortical patch localization"/>
    <property type="evidence" value="ECO:0007669"/>
    <property type="project" value="TreeGrafter"/>
</dbReference>
<evidence type="ECO:0000256" key="7">
    <source>
        <dbReference type="SAM" id="MobiDB-lite"/>
    </source>
</evidence>
<evidence type="ECO:0000256" key="2">
    <source>
        <dbReference type="ARBA" id="ARBA00006751"/>
    </source>
</evidence>
<feature type="domain" description="SPIN90/Ldb17 leucine-rich" evidence="9">
    <location>
        <begin position="521"/>
        <end position="668"/>
    </location>
</feature>
<dbReference type="GO" id="GO:0006897">
    <property type="term" value="P:endocytosis"/>
    <property type="evidence" value="ECO:0007669"/>
    <property type="project" value="TreeGrafter"/>
</dbReference>
<dbReference type="PROSITE" id="PS01240">
    <property type="entry name" value="PNP_MTAP_2"/>
    <property type="match status" value="1"/>
</dbReference>
<dbReference type="CDD" id="cd09009">
    <property type="entry name" value="PNP-EcPNPII_like"/>
    <property type="match status" value="1"/>
</dbReference>
<dbReference type="InterPro" id="IPR018556">
    <property type="entry name" value="SPIN90/Ldb17_LRD"/>
</dbReference>
<dbReference type="NCBIfam" id="TIGR01697">
    <property type="entry name" value="PNPH-PUNA-XAPA"/>
    <property type="match status" value="1"/>
</dbReference>
<feature type="compositionally biased region" description="Basic and acidic residues" evidence="7">
    <location>
        <begin position="760"/>
        <end position="772"/>
    </location>
</feature>
<sequence>MGSDITPSFDASIKAIRDALSASLQSPRVGVIFPGHRSALAFGFLGAGEGVPVVAMLGRFHPYEGHSLSSVVYPVRVMAKLGVKDIIITNAAGSLNPSIPVGTIVVIRDHLALPNLTGMNPLLGPQTSLDLPRFLPLSDAYSPALRRLTFLAAHYLQLEESALAEGTYAWVSGPTYESPAEGRFLRRAGADVVGMSTVPEVLAAREEGLNVMVLSLVTNFVVIPETYRSIREEVLAELSGKQVELPQAEIVSHEEVLLIGKEKAGVMRKLVERVVESFTLHINNGQPRSTSTPSFTWTMVNIAHVDPNRAPLLTMQDDLGIVYLIDSAQQFWAELEDILQLPQDEAPTLSLLDATLRRFMEQYLQSPLQLEHACTLLLDSELFQFHSERMCEIIVDDAQTTTDPHTVYIFYEVLFYHGHRRADAFRSHKRWQPLLPLLMDHVLVEMDPDVEDTYVGTAVGRSTSLSSVPIPIEAKLRSLCVKLLYEVCKVQTLTVQDLKIFDDNFIDYLFDLVEQTKYMQDETFNYSVIKLIIALNEQFMVVGLGDEDANGQAKKEVPEHKNRVLRVFMRRLGSSKTFGENMIFMLNRAQDFCMKLLILKILYVLFSTKGTSEYFYTNDLRVLVDVFLRELSDLDEESESLRHTYLRVLHPLLTRTQLRDTPYKRPQILLTLESMISHTKIREVTPTTKRLVDRCLTGEWCVQLMELRKSEPPRVGSPSSDVSSILSPPGNMGSLAMAASKHLEVSGSNGLTKSMKFSKSVEHLSLRPEHQKQPLRSPLDQVRRPSNASMTSLPSVSSKSVVAPANKKRSTSAAPETCHTAPRHNSLPPDPEHHHHHHHHSHSPPPIPTPSDHSRPPSSTSSTSPPSSAKSEGFPSTAQPRRKPPPPPAPPKRRKPPAIPIGRTNGGAIITSIKSSEPSPLSKAHKPPIGLQQAS</sequence>
<organism evidence="10 11">
    <name type="scientific">Agrocybe chaxingu</name>
    <dbReference type="NCBI Taxonomy" id="84603"/>
    <lineage>
        <taxon>Eukaryota</taxon>
        <taxon>Fungi</taxon>
        <taxon>Dikarya</taxon>
        <taxon>Basidiomycota</taxon>
        <taxon>Agaricomycotina</taxon>
        <taxon>Agaricomycetes</taxon>
        <taxon>Agaricomycetidae</taxon>
        <taxon>Agaricales</taxon>
        <taxon>Agaricineae</taxon>
        <taxon>Strophariaceae</taxon>
        <taxon>Agrocybe</taxon>
    </lineage>
</organism>
<evidence type="ECO:0000256" key="5">
    <source>
        <dbReference type="ARBA" id="ARBA00022679"/>
    </source>
</evidence>
<evidence type="ECO:0000256" key="6">
    <source>
        <dbReference type="ARBA" id="ARBA00031036"/>
    </source>
</evidence>
<feature type="compositionally biased region" description="Low complexity" evidence="7">
    <location>
        <begin position="856"/>
        <end position="868"/>
    </location>
</feature>
<dbReference type="EC" id="2.4.2.1" evidence="3"/>
<feature type="domain" description="Nucleoside phosphorylase" evidence="8">
    <location>
        <begin position="35"/>
        <end position="223"/>
    </location>
</feature>
<dbReference type="SUPFAM" id="SSF53167">
    <property type="entry name" value="Purine and uridine phosphorylases"/>
    <property type="match status" value="1"/>
</dbReference>
<reference evidence="10" key="1">
    <citation type="submission" date="2022-07" db="EMBL/GenBank/DDBJ databases">
        <title>Genome Sequence of Agrocybe chaxingu.</title>
        <authorList>
            <person name="Buettner E."/>
        </authorList>
    </citation>
    <scope>NUCLEOTIDE SEQUENCE</scope>
    <source>
        <strain evidence="10">MP-N11</strain>
    </source>
</reference>
<feature type="region of interest" description="Disordered" evidence="7">
    <location>
        <begin position="760"/>
        <end position="935"/>
    </location>
</feature>
<gene>
    <name evidence="10" type="ORF">NLJ89_g5640</name>
</gene>
<dbReference type="AlphaFoldDB" id="A0A9W8MVE7"/>
<proteinExistence type="inferred from homology"/>
<evidence type="ECO:0000313" key="10">
    <source>
        <dbReference type="EMBL" id="KAJ3508644.1"/>
    </source>
</evidence>
<keyword evidence="5" id="KW-0808">Transferase</keyword>
<evidence type="ECO:0000313" key="11">
    <source>
        <dbReference type="Proteomes" id="UP001148786"/>
    </source>
</evidence>
<dbReference type="EMBL" id="JANKHO010000542">
    <property type="protein sequence ID" value="KAJ3508644.1"/>
    <property type="molecule type" value="Genomic_DNA"/>
</dbReference>
<dbReference type="GO" id="GO:0071933">
    <property type="term" value="F:Arp2/3 complex binding"/>
    <property type="evidence" value="ECO:0007669"/>
    <property type="project" value="TreeGrafter"/>
</dbReference>
<comment type="pathway">
    <text evidence="1">Purine metabolism; purine nucleoside salvage.</text>
</comment>
<comment type="caution">
    <text evidence="10">The sequence shown here is derived from an EMBL/GenBank/DDBJ whole genome shotgun (WGS) entry which is preliminary data.</text>
</comment>
<comment type="similarity">
    <text evidence="2">Belongs to the PNP/MTAP phosphorylase family.</text>
</comment>
<dbReference type="GO" id="GO:0030479">
    <property type="term" value="C:actin cortical patch"/>
    <property type="evidence" value="ECO:0007669"/>
    <property type="project" value="TreeGrafter"/>
</dbReference>
<evidence type="ECO:0000259" key="8">
    <source>
        <dbReference type="Pfam" id="PF01048"/>
    </source>
</evidence>
<dbReference type="GO" id="GO:0009116">
    <property type="term" value="P:nucleoside metabolic process"/>
    <property type="evidence" value="ECO:0007669"/>
    <property type="project" value="InterPro"/>
</dbReference>
<dbReference type="InterPro" id="IPR011268">
    <property type="entry name" value="Purine_phosphorylase"/>
</dbReference>
<dbReference type="OrthoDB" id="445362at2759"/>
<keyword evidence="4" id="KW-0328">Glycosyltransferase</keyword>
<dbReference type="GO" id="GO:0000147">
    <property type="term" value="P:actin cortical patch assembly"/>
    <property type="evidence" value="ECO:0007669"/>
    <property type="project" value="TreeGrafter"/>
</dbReference>
<name>A0A9W8MVE7_9AGAR</name>
<dbReference type="InterPro" id="IPR000845">
    <property type="entry name" value="Nucleoside_phosphorylase_d"/>
</dbReference>
<evidence type="ECO:0000256" key="4">
    <source>
        <dbReference type="ARBA" id="ARBA00022676"/>
    </source>
</evidence>
<dbReference type="PANTHER" id="PTHR13357:SF1">
    <property type="entry name" value="NCK-INTERACTING PROTEIN WITH SH3 DOMAIN"/>
    <property type="match status" value="1"/>
</dbReference>
<dbReference type="Pfam" id="PF09431">
    <property type="entry name" value="SPIN90_LRD"/>
    <property type="match status" value="1"/>
</dbReference>
<dbReference type="Pfam" id="PF01048">
    <property type="entry name" value="PNP_UDP_1"/>
    <property type="match status" value="1"/>
</dbReference>
<dbReference type="InterPro" id="IPR018099">
    <property type="entry name" value="Purine_phosphorylase-2_CS"/>
</dbReference>
<dbReference type="PANTHER" id="PTHR13357">
    <property type="entry name" value="SH3 ADAPTER PROTEIN SPIN90 NCK INTERACTING PROTEIN WITH SH3 DOMAIN"/>
    <property type="match status" value="1"/>
</dbReference>
<dbReference type="Proteomes" id="UP001148786">
    <property type="component" value="Unassembled WGS sequence"/>
</dbReference>